<dbReference type="Gene3D" id="3.40.50.1820">
    <property type="entry name" value="alpha/beta hydrolase"/>
    <property type="match status" value="1"/>
</dbReference>
<dbReference type="RefSeq" id="WP_020831097.1">
    <property type="nucleotide sequence ID" value="NZ_CP017484.1"/>
</dbReference>
<evidence type="ECO:0000256" key="1">
    <source>
        <dbReference type="ARBA" id="ARBA00006249"/>
    </source>
</evidence>
<gene>
    <name evidence="8" type="ORF">NCTC9380_01255</name>
</gene>
<keyword evidence="3" id="KW-0479">Metal-binding</keyword>
<accession>A0A378NE17</accession>
<dbReference type="GO" id="GO:0052689">
    <property type="term" value="F:carboxylic ester hydrolase activity"/>
    <property type="evidence" value="ECO:0007669"/>
    <property type="project" value="UniProtKB-KW"/>
</dbReference>
<sequence>MAEQCVALKSNSPEKTAIYKAEWVEKSAELPAYCLVQGEIGKRVGVDNVPYGIQFELRLPEQWNEKFLFQGAGGVGGVIFPAIGKLYPHGASGANGLNRGYAVVSNDSGHATRDLVFTADPEARSNYAYASIGKVTTVAKQLIAEFYRKPSKHNYIMGCSNGGREAMMAAMRYPQEFDGVIAGSPGFRVSRSVLAEVWDNRALLAVAPKNGDGDKILSQALTQQDLDVIANGVLTRCDKLDGLADGLINAWEQCDFQPEMVAKQLGQKKVALIKTIFEGAKNSRGELIYSPWAYDSGINAKGWRDWKLGDSQTAQPNSISFKMGLKSLTHYYLAPRVPSRDPLSVDLDQASEQVKAVGSIHDADQVDLSAFKQNGGKMLIYQGVSDPIFSAVDLKNWYQSLQQAVENPQHFAKLFFVSAMNHCGRGATVNDFDMLTALENWVEKGLEPESIAAKAGELYPNKAKQIPLCAYPKVAIYQTGEDPNRLTSYQCR</sequence>
<evidence type="ECO:0000313" key="8">
    <source>
        <dbReference type="EMBL" id="STY65975.1"/>
    </source>
</evidence>
<dbReference type="EMBL" id="UGPL01000006">
    <property type="protein sequence ID" value="STY65975.1"/>
    <property type="molecule type" value="Genomic_DNA"/>
</dbReference>
<dbReference type="PANTHER" id="PTHR33938">
    <property type="entry name" value="FERULOYL ESTERASE B-RELATED"/>
    <property type="match status" value="1"/>
</dbReference>
<evidence type="ECO:0000256" key="3">
    <source>
        <dbReference type="ARBA" id="ARBA00022723"/>
    </source>
</evidence>
<evidence type="ECO:0000256" key="4">
    <source>
        <dbReference type="ARBA" id="ARBA00022729"/>
    </source>
</evidence>
<comment type="similarity">
    <text evidence="1">Belongs to the tannase family.</text>
</comment>
<evidence type="ECO:0000256" key="5">
    <source>
        <dbReference type="ARBA" id="ARBA00022801"/>
    </source>
</evidence>
<keyword evidence="5 8" id="KW-0378">Hydrolase</keyword>
<keyword evidence="6" id="KW-0106">Calcium</keyword>
<keyword evidence="7" id="KW-1015">Disulfide bond</keyword>
<protein>
    <submittedName>
        <fullName evidence="8">Predicted hydrolase of the alpha/beta superfamily</fullName>
    </submittedName>
</protein>
<dbReference type="SUPFAM" id="SSF53474">
    <property type="entry name" value="alpha/beta-Hydrolases"/>
    <property type="match status" value="1"/>
</dbReference>
<proteinExistence type="inferred from homology"/>
<dbReference type="PANTHER" id="PTHR33938:SF15">
    <property type="entry name" value="FERULOYL ESTERASE B-RELATED"/>
    <property type="match status" value="1"/>
</dbReference>
<reference evidence="8 9" key="1">
    <citation type="submission" date="2018-06" db="EMBL/GenBank/DDBJ databases">
        <authorList>
            <consortium name="Pathogen Informatics"/>
            <person name="Doyle S."/>
        </authorList>
    </citation>
    <scope>NUCLEOTIDE SEQUENCE [LARGE SCALE GENOMIC DNA]</scope>
    <source>
        <strain evidence="8 9">NCTC9380</strain>
    </source>
</reference>
<dbReference type="InterPro" id="IPR011118">
    <property type="entry name" value="Tannase/feruloyl_esterase"/>
</dbReference>
<dbReference type="GO" id="GO:0046872">
    <property type="term" value="F:metal ion binding"/>
    <property type="evidence" value="ECO:0007669"/>
    <property type="project" value="UniProtKB-KW"/>
</dbReference>
<keyword evidence="4" id="KW-0732">Signal</keyword>
<dbReference type="Pfam" id="PF07519">
    <property type="entry name" value="Tannase"/>
    <property type="match status" value="1"/>
</dbReference>
<dbReference type="SMR" id="A0A378NE17"/>
<dbReference type="Proteomes" id="UP000254031">
    <property type="component" value="Unassembled WGS sequence"/>
</dbReference>
<evidence type="ECO:0000256" key="6">
    <source>
        <dbReference type="ARBA" id="ARBA00022837"/>
    </source>
</evidence>
<evidence type="ECO:0000313" key="9">
    <source>
        <dbReference type="Proteomes" id="UP000254031"/>
    </source>
</evidence>
<keyword evidence="2" id="KW-0719">Serine esterase</keyword>
<name>A0A378NE17_MANHA</name>
<dbReference type="InterPro" id="IPR029058">
    <property type="entry name" value="AB_hydrolase_fold"/>
</dbReference>
<evidence type="ECO:0000256" key="7">
    <source>
        <dbReference type="ARBA" id="ARBA00023157"/>
    </source>
</evidence>
<organism evidence="8 9">
    <name type="scientific">Mannheimia haemolytica</name>
    <name type="common">Pasteurella haemolytica</name>
    <dbReference type="NCBI Taxonomy" id="75985"/>
    <lineage>
        <taxon>Bacteria</taxon>
        <taxon>Pseudomonadati</taxon>
        <taxon>Pseudomonadota</taxon>
        <taxon>Gammaproteobacteria</taxon>
        <taxon>Pasteurellales</taxon>
        <taxon>Pasteurellaceae</taxon>
        <taxon>Mannheimia</taxon>
    </lineage>
</organism>
<evidence type="ECO:0000256" key="2">
    <source>
        <dbReference type="ARBA" id="ARBA00022487"/>
    </source>
</evidence>
<dbReference type="AlphaFoldDB" id="A0A378NE17"/>